<sequence>MKKMIRTVKLWGRKRILGKHVDYPQNIDLKTENEFLDNRGLVLTTESARLIEWDKKKKNESRHKSKQKRQKGKK</sequence>
<comment type="caution">
    <text evidence="2">The sequence shown here is derived from an EMBL/GenBank/DDBJ whole genome shotgun (WGS) entry which is preliminary data.</text>
</comment>
<dbReference type="AlphaFoldDB" id="A0AAU9I3Z5"/>
<evidence type="ECO:0000256" key="1">
    <source>
        <dbReference type="SAM" id="MobiDB-lite"/>
    </source>
</evidence>
<dbReference type="Proteomes" id="UP001162131">
    <property type="component" value="Unassembled WGS sequence"/>
</dbReference>
<accession>A0AAU9I3Z5</accession>
<protein>
    <submittedName>
        <fullName evidence="2">Uncharacterized protein</fullName>
    </submittedName>
</protein>
<feature type="compositionally biased region" description="Basic residues" evidence="1">
    <location>
        <begin position="58"/>
        <end position="74"/>
    </location>
</feature>
<gene>
    <name evidence="2" type="ORF">BSTOLATCC_MIC16</name>
</gene>
<feature type="region of interest" description="Disordered" evidence="1">
    <location>
        <begin position="54"/>
        <end position="74"/>
    </location>
</feature>
<evidence type="ECO:0000313" key="2">
    <source>
        <dbReference type="EMBL" id="CAG9309799.1"/>
    </source>
</evidence>
<evidence type="ECO:0000313" key="3">
    <source>
        <dbReference type="Proteomes" id="UP001162131"/>
    </source>
</evidence>
<keyword evidence="3" id="KW-1185">Reference proteome</keyword>
<proteinExistence type="predicted"/>
<dbReference type="EMBL" id="CAJZBQ010000001">
    <property type="protein sequence ID" value="CAG9309799.1"/>
    <property type="molecule type" value="Genomic_DNA"/>
</dbReference>
<name>A0AAU9I3Z5_9CILI</name>
<organism evidence="2 3">
    <name type="scientific">Blepharisma stoltei</name>
    <dbReference type="NCBI Taxonomy" id="1481888"/>
    <lineage>
        <taxon>Eukaryota</taxon>
        <taxon>Sar</taxon>
        <taxon>Alveolata</taxon>
        <taxon>Ciliophora</taxon>
        <taxon>Postciliodesmatophora</taxon>
        <taxon>Heterotrichea</taxon>
        <taxon>Heterotrichida</taxon>
        <taxon>Blepharismidae</taxon>
        <taxon>Blepharisma</taxon>
    </lineage>
</organism>
<reference evidence="2" key="1">
    <citation type="submission" date="2021-09" db="EMBL/GenBank/DDBJ databases">
        <authorList>
            <consortium name="AG Swart"/>
            <person name="Singh M."/>
            <person name="Singh A."/>
            <person name="Seah K."/>
            <person name="Emmerich C."/>
        </authorList>
    </citation>
    <scope>NUCLEOTIDE SEQUENCE</scope>
    <source>
        <strain evidence="2">ATCC30299</strain>
    </source>
</reference>